<dbReference type="PANTHER" id="PTHR46644">
    <property type="entry name" value="DNA REPAIR PROTEIN XRCC2"/>
    <property type="match status" value="1"/>
</dbReference>
<accession>A0A9P6JE97</accession>
<dbReference type="InterPro" id="IPR027417">
    <property type="entry name" value="P-loop_NTPase"/>
</dbReference>
<comment type="caution">
    <text evidence="2">The sequence shown here is derived from an EMBL/GenBank/DDBJ whole genome shotgun (WGS) entry which is preliminary data.</text>
</comment>
<dbReference type="GO" id="GO:0005657">
    <property type="term" value="C:replication fork"/>
    <property type="evidence" value="ECO:0007669"/>
    <property type="project" value="InterPro"/>
</dbReference>
<dbReference type="GO" id="GO:0000724">
    <property type="term" value="P:double-strand break repair via homologous recombination"/>
    <property type="evidence" value="ECO:0007669"/>
    <property type="project" value="InterPro"/>
</dbReference>
<name>A0A9P6JE97_MORAP</name>
<dbReference type="OrthoDB" id="420422at2759"/>
<gene>
    <name evidence="2" type="ORF">BGZ70_005770</name>
</gene>
<keyword evidence="3" id="KW-1185">Reference proteome</keyword>
<dbReference type="GO" id="GO:0005815">
    <property type="term" value="C:microtubule organizing center"/>
    <property type="evidence" value="ECO:0007669"/>
    <property type="project" value="TreeGrafter"/>
</dbReference>
<dbReference type="InterPro" id="IPR030547">
    <property type="entry name" value="XRCC2"/>
</dbReference>
<dbReference type="Proteomes" id="UP000738359">
    <property type="component" value="Unassembled WGS sequence"/>
</dbReference>
<dbReference type="GO" id="GO:0033063">
    <property type="term" value="C:Rad51B-Rad51C-Rad51D-XRCC2 complex"/>
    <property type="evidence" value="ECO:0007669"/>
    <property type="project" value="InterPro"/>
</dbReference>
<dbReference type="GO" id="GO:0042148">
    <property type="term" value="P:DNA strand invasion"/>
    <property type="evidence" value="ECO:0007669"/>
    <property type="project" value="TreeGrafter"/>
</dbReference>
<evidence type="ECO:0000313" key="2">
    <source>
        <dbReference type="EMBL" id="KAF9968227.1"/>
    </source>
</evidence>
<evidence type="ECO:0000256" key="1">
    <source>
        <dbReference type="SAM" id="MobiDB-lite"/>
    </source>
</evidence>
<dbReference type="EMBL" id="JAAAHY010000031">
    <property type="protein sequence ID" value="KAF9968227.1"/>
    <property type="molecule type" value="Genomic_DNA"/>
</dbReference>
<proteinExistence type="predicted"/>
<evidence type="ECO:0000313" key="3">
    <source>
        <dbReference type="Proteomes" id="UP000738359"/>
    </source>
</evidence>
<organism evidence="2 3">
    <name type="scientific">Mortierella alpina</name>
    <name type="common">Oleaginous fungus</name>
    <name type="synonym">Mortierella renispora</name>
    <dbReference type="NCBI Taxonomy" id="64518"/>
    <lineage>
        <taxon>Eukaryota</taxon>
        <taxon>Fungi</taxon>
        <taxon>Fungi incertae sedis</taxon>
        <taxon>Mucoromycota</taxon>
        <taxon>Mortierellomycotina</taxon>
        <taxon>Mortierellomycetes</taxon>
        <taxon>Mortierellales</taxon>
        <taxon>Mortierellaceae</taxon>
        <taxon>Mortierella</taxon>
    </lineage>
</organism>
<dbReference type="Gene3D" id="3.40.50.300">
    <property type="entry name" value="P-loop containing nucleotide triphosphate hydrolases"/>
    <property type="match status" value="1"/>
</dbReference>
<evidence type="ECO:0008006" key="4">
    <source>
        <dbReference type="Google" id="ProtNLM"/>
    </source>
</evidence>
<dbReference type="PANTHER" id="PTHR46644:SF2">
    <property type="entry name" value="DNA REPAIR PROTEIN XRCC2"/>
    <property type="match status" value="1"/>
</dbReference>
<feature type="region of interest" description="Disordered" evidence="1">
    <location>
        <begin position="247"/>
        <end position="273"/>
    </location>
</feature>
<sequence>MIDFLGSSCSGKTLFLYAIVISTILPRTWKHSKSHPPLVLAGRSKRTGSAHDTEQDKTPPHDSDTESGPQPTKEPFAMDVDVNAPKMQSKIDKLVLQCMKSVHIFRPQDAVSALVLLRTMDQYLAQHSATPAKTSLAAAQSNNNPSFALLMIDSLSSFYWQEQALMTHRRFMTMLVDAIDRLLPRWKLVVVTTSWALASTSSSDRTTTDPLRARFKYRFLMQPRDLDRFATEAALLSEWRRRRIRERQSRRTGSEVDNVEATDETDSREHDAGPSMSLFQAQMIIPSSSQPERFRFSISSLEGFHSFSVPTM</sequence>
<reference evidence="2" key="1">
    <citation type="journal article" date="2020" name="Fungal Divers.">
        <title>Resolving the Mortierellaceae phylogeny through synthesis of multi-gene phylogenetics and phylogenomics.</title>
        <authorList>
            <person name="Vandepol N."/>
            <person name="Liber J."/>
            <person name="Desiro A."/>
            <person name="Na H."/>
            <person name="Kennedy M."/>
            <person name="Barry K."/>
            <person name="Grigoriev I.V."/>
            <person name="Miller A.N."/>
            <person name="O'Donnell K."/>
            <person name="Stajich J.E."/>
            <person name="Bonito G."/>
        </authorList>
    </citation>
    <scope>NUCLEOTIDE SEQUENCE</scope>
    <source>
        <strain evidence="2">CK1249</strain>
    </source>
</reference>
<dbReference type="AlphaFoldDB" id="A0A9P6JE97"/>
<feature type="region of interest" description="Disordered" evidence="1">
    <location>
        <begin position="33"/>
        <end position="76"/>
    </location>
</feature>
<protein>
    <recommendedName>
        <fullName evidence="4">DNA recombination and repair protein Rad51-like C-terminal domain-containing protein</fullName>
    </recommendedName>
</protein>
<dbReference type="GO" id="GO:0000400">
    <property type="term" value="F:four-way junction DNA binding"/>
    <property type="evidence" value="ECO:0007669"/>
    <property type="project" value="TreeGrafter"/>
</dbReference>
<feature type="compositionally biased region" description="Basic and acidic residues" evidence="1">
    <location>
        <begin position="49"/>
        <end position="64"/>
    </location>
</feature>